<gene>
    <name evidence="3" type="ORF">JVT61DRAFT_15146</name>
</gene>
<reference evidence="3" key="1">
    <citation type="submission" date="2021-03" db="EMBL/GenBank/DDBJ databases">
        <title>Evolutionary innovations through gain and loss of genes in the ectomycorrhizal Boletales.</title>
        <authorList>
            <person name="Wu G."/>
            <person name="Miyauchi S."/>
            <person name="Morin E."/>
            <person name="Yang Z.-L."/>
            <person name="Xu J."/>
            <person name="Martin F.M."/>
        </authorList>
    </citation>
    <scope>NUCLEOTIDE SEQUENCE</scope>
    <source>
        <strain evidence="3">BR01</strain>
    </source>
</reference>
<evidence type="ECO:0000313" key="4">
    <source>
        <dbReference type="Proteomes" id="UP000683000"/>
    </source>
</evidence>
<name>A0A8I2YT58_9AGAM</name>
<feature type="domain" description="CFA20" evidence="2">
    <location>
        <begin position="108"/>
        <end position="229"/>
    </location>
</feature>
<organism evidence="3 4">
    <name type="scientific">Boletus reticuloceps</name>
    <dbReference type="NCBI Taxonomy" id="495285"/>
    <lineage>
        <taxon>Eukaryota</taxon>
        <taxon>Fungi</taxon>
        <taxon>Dikarya</taxon>
        <taxon>Basidiomycota</taxon>
        <taxon>Agaricomycotina</taxon>
        <taxon>Agaricomycetes</taxon>
        <taxon>Agaricomycetidae</taxon>
        <taxon>Boletales</taxon>
        <taxon>Boletineae</taxon>
        <taxon>Boletaceae</taxon>
        <taxon>Boletoideae</taxon>
        <taxon>Boletus</taxon>
    </lineage>
</organism>
<feature type="region of interest" description="Disordered" evidence="1">
    <location>
        <begin position="241"/>
        <end position="260"/>
    </location>
</feature>
<keyword evidence="4" id="KW-1185">Reference proteome</keyword>
<comment type="caution">
    <text evidence="3">The sequence shown here is derived from an EMBL/GenBank/DDBJ whole genome shotgun (WGS) entry which is preliminary data.</text>
</comment>
<protein>
    <recommendedName>
        <fullName evidence="2">CFA20 domain-containing protein</fullName>
    </recommendedName>
</protein>
<dbReference type="Proteomes" id="UP000683000">
    <property type="component" value="Unassembled WGS sequence"/>
</dbReference>
<dbReference type="InterPro" id="IPR040441">
    <property type="entry name" value="CFA20/CFAP20DC"/>
</dbReference>
<evidence type="ECO:0000313" key="3">
    <source>
        <dbReference type="EMBL" id="KAG6377352.1"/>
    </source>
</evidence>
<evidence type="ECO:0000256" key="1">
    <source>
        <dbReference type="SAM" id="MobiDB-lite"/>
    </source>
</evidence>
<sequence>MLWLGISRSYLYRLIRRALICGVIRVENPFTNRMFARSVQPDVVSLFSSTGSDPLGLFSVQVDGSLPSDSFIHLLNDSTSLPAPSPPTTLITAPSVYRDQRTDASQGHQLNQTVLHIQSPTLRKTFIQCPTSVPSHASSGGGVLGLKHTWLHIQVRNLGRDWSFEVGVVDKQGRQGTVRCSTFQKAPKLVRNHGASPVLHLPLAFPPSSSSPLTAWSTIALNLAKFVPQFASLAHAQPSSELADAHHPAERGGPSNQVPLPSGTYSHLAFIKIYATCRLRRIWLSESAPITRTPWEFELYGD</sequence>
<dbReference type="InterPro" id="IPR007714">
    <property type="entry name" value="CFA20_dom"/>
</dbReference>
<evidence type="ECO:0000259" key="2">
    <source>
        <dbReference type="Pfam" id="PF05018"/>
    </source>
</evidence>
<dbReference type="Pfam" id="PF05018">
    <property type="entry name" value="CFA20_dom"/>
    <property type="match status" value="1"/>
</dbReference>
<accession>A0A8I2YT58</accession>
<proteinExistence type="predicted"/>
<dbReference type="OrthoDB" id="7486196at2759"/>
<dbReference type="AlphaFoldDB" id="A0A8I2YT58"/>
<dbReference type="PANTHER" id="PTHR12458">
    <property type="entry name" value="ORF PROTEIN"/>
    <property type="match status" value="1"/>
</dbReference>
<dbReference type="EMBL" id="JAGFBS010000009">
    <property type="protein sequence ID" value="KAG6377352.1"/>
    <property type="molecule type" value="Genomic_DNA"/>
</dbReference>